<dbReference type="CDD" id="cd16917">
    <property type="entry name" value="HATPase_UhpB-NarQ-NarX-like"/>
    <property type="match status" value="1"/>
</dbReference>
<keyword evidence="5" id="KW-0547">Nucleotide-binding</keyword>
<dbReference type="Proteomes" id="UP001500967">
    <property type="component" value="Unassembled WGS sequence"/>
</dbReference>
<dbReference type="GO" id="GO:0016301">
    <property type="term" value="F:kinase activity"/>
    <property type="evidence" value="ECO:0007669"/>
    <property type="project" value="UniProtKB-KW"/>
</dbReference>
<feature type="transmembrane region" description="Helical" evidence="9">
    <location>
        <begin position="53"/>
        <end position="72"/>
    </location>
</feature>
<dbReference type="EC" id="2.7.13.3" evidence="2"/>
<name>A0ABP3E3Z4_9ACTN</name>
<dbReference type="Gene3D" id="1.20.5.1930">
    <property type="match status" value="1"/>
</dbReference>
<evidence type="ECO:0000256" key="8">
    <source>
        <dbReference type="ARBA" id="ARBA00023012"/>
    </source>
</evidence>
<keyword evidence="9" id="KW-1133">Transmembrane helix</keyword>
<dbReference type="Gene3D" id="3.30.565.10">
    <property type="entry name" value="Histidine kinase-like ATPase, C-terminal domain"/>
    <property type="match status" value="1"/>
</dbReference>
<reference evidence="13" key="1">
    <citation type="journal article" date="2019" name="Int. J. Syst. Evol. Microbiol.">
        <title>The Global Catalogue of Microorganisms (GCM) 10K type strain sequencing project: providing services to taxonomists for standard genome sequencing and annotation.</title>
        <authorList>
            <consortium name="The Broad Institute Genomics Platform"/>
            <consortium name="The Broad Institute Genome Sequencing Center for Infectious Disease"/>
            <person name="Wu L."/>
            <person name="Ma J."/>
        </authorList>
    </citation>
    <scope>NUCLEOTIDE SEQUENCE [LARGE SCALE GENOMIC DNA]</scope>
    <source>
        <strain evidence="13">JCM 10425</strain>
    </source>
</reference>
<evidence type="ECO:0000256" key="6">
    <source>
        <dbReference type="ARBA" id="ARBA00022777"/>
    </source>
</evidence>
<dbReference type="InterPro" id="IPR011712">
    <property type="entry name" value="Sig_transdc_His_kin_sub3_dim/P"/>
</dbReference>
<dbReference type="RefSeq" id="WP_344650504.1">
    <property type="nucleotide sequence ID" value="NZ_BAAAGX010000016.1"/>
</dbReference>
<feature type="transmembrane region" description="Helical" evidence="9">
    <location>
        <begin position="27"/>
        <end position="46"/>
    </location>
</feature>
<evidence type="ECO:0000256" key="2">
    <source>
        <dbReference type="ARBA" id="ARBA00012438"/>
    </source>
</evidence>
<dbReference type="Pfam" id="PF07730">
    <property type="entry name" value="HisKA_3"/>
    <property type="match status" value="1"/>
</dbReference>
<keyword evidence="4" id="KW-0808">Transferase</keyword>
<keyword evidence="13" id="KW-1185">Reference proteome</keyword>
<sequence length="372" mass="38830">MVNVVLSVVTAVAVTVAVVVSPEEARPGAVAAASALGVTLGALLLVRRRWPVTVLVASLVAVLTYNSTGFPGMGPLWPLLVPLYTVARTGRVLTGAGVGAVAILIGAGWVLRAGVPPLELLDMVVREVAVYALALVAGTAVRTRDRLAAEFGARLAAERRQREWEASERVLTERLRIARELHDVTAHTVAVVGLQITLAKELVDRDPEAAKTLLEGTRRINVDAIGELQASVTLLRDGEEPVLALPDESQLDELVSRAADSGVTVSLARSGEAGPYPPAVGLTVYRIVQEALTNVLRHASASTAAVVVDRSPDGVAVTVTDDGRGGPVGAWGHGLTGMHERASSLGGSLRAGPAARRGFEVRAWLPAEEEGA</sequence>
<proteinExistence type="predicted"/>
<feature type="domain" description="Histidine kinase/HSP90-like ATPase" evidence="10">
    <location>
        <begin position="283"/>
        <end position="368"/>
    </location>
</feature>
<dbReference type="EMBL" id="BAAAGX010000016">
    <property type="protein sequence ID" value="GAA0251903.1"/>
    <property type="molecule type" value="Genomic_DNA"/>
</dbReference>
<dbReference type="InterPro" id="IPR036890">
    <property type="entry name" value="HATPase_C_sf"/>
</dbReference>
<dbReference type="SUPFAM" id="SSF55874">
    <property type="entry name" value="ATPase domain of HSP90 chaperone/DNA topoisomerase II/histidine kinase"/>
    <property type="match status" value="1"/>
</dbReference>
<gene>
    <name evidence="12" type="ORF">GCM10009539_41340</name>
</gene>
<evidence type="ECO:0000256" key="7">
    <source>
        <dbReference type="ARBA" id="ARBA00022840"/>
    </source>
</evidence>
<keyword evidence="7" id="KW-0067">ATP-binding</keyword>
<dbReference type="PANTHER" id="PTHR24421:SF10">
    <property type="entry name" value="NITRATE_NITRITE SENSOR PROTEIN NARQ"/>
    <property type="match status" value="1"/>
</dbReference>
<dbReference type="InterPro" id="IPR003594">
    <property type="entry name" value="HATPase_dom"/>
</dbReference>
<keyword evidence="9" id="KW-0812">Transmembrane</keyword>
<keyword evidence="6 12" id="KW-0418">Kinase</keyword>
<dbReference type="Pfam" id="PF02518">
    <property type="entry name" value="HATPase_c"/>
    <property type="match status" value="1"/>
</dbReference>
<evidence type="ECO:0000313" key="12">
    <source>
        <dbReference type="EMBL" id="GAA0251903.1"/>
    </source>
</evidence>
<evidence type="ECO:0000256" key="4">
    <source>
        <dbReference type="ARBA" id="ARBA00022679"/>
    </source>
</evidence>
<keyword evidence="9" id="KW-0472">Membrane</keyword>
<evidence type="ECO:0000259" key="10">
    <source>
        <dbReference type="Pfam" id="PF02518"/>
    </source>
</evidence>
<evidence type="ECO:0000256" key="5">
    <source>
        <dbReference type="ARBA" id="ARBA00022741"/>
    </source>
</evidence>
<comment type="caution">
    <text evidence="12">The sequence shown here is derived from an EMBL/GenBank/DDBJ whole genome shotgun (WGS) entry which is preliminary data.</text>
</comment>
<dbReference type="PANTHER" id="PTHR24421">
    <property type="entry name" value="NITRATE/NITRITE SENSOR PROTEIN NARX-RELATED"/>
    <property type="match status" value="1"/>
</dbReference>
<evidence type="ECO:0000259" key="11">
    <source>
        <dbReference type="Pfam" id="PF07730"/>
    </source>
</evidence>
<keyword evidence="3" id="KW-0597">Phosphoprotein</keyword>
<feature type="transmembrane region" description="Helical" evidence="9">
    <location>
        <begin position="123"/>
        <end position="141"/>
    </location>
</feature>
<feature type="domain" description="Signal transduction histidine kinase subgroup 3 dimerisation and phosphoacceptor" evidence="11">
    <location>
        <begin position="173"/>
        <end position="239"/>
    </location>
</feature>
<dbReference type="InterPro" id="IPR050482">
    <property type="entry name" value="Sensor_HK_TwoCompSys"/>
</dbReference>
<feature type="transmembrane region" description="Helical" evidence="9">
    <location>
        <begin position="92"/>
        <end position="111"/>
    </location>
</feature>
<accession>A0ABP3E3Z4</accession>
<evidence type="ECO:0000256" key="1">
    <source>
        <dbReference type="ARBA" id="ARBA00000085"/>
    </source>
</evidence>
<protein>
    <recommendedName>
        <fullName evidence="2">histidine kinase</fullName>
        <ecNumber evidence="2">2.7.13.3</ecNumber>
    </recommendedName>
</protein>
<evidence type="ECO:0000256" key="9">
    <source>
        <dbReference type="SAM" id="Phobius"/>
    </source>
</evidence>
<evidence type="ECO:0000256" key="3">
    <source>
        <dbReference type="ARBA" id="ARBA00022553"/>
    </source>
</evidence>
<evidence type="ECO:0000313" key="13">
    <source>
        <dbReference type="Proteomes" id="UP001500967"/>
    </source>
</evidence>
<keyword evidence="8" id="KW-0902">Two-component regulatory system</keyword>
<comment type="catalytic activity">
    <reaction evidence="1">
        <text>ATP + protein L-histidine = ADP + protein N-phospho-L-histidine.</text>
        <dbReference type="EC" id="2.7.13.3"/>
    </reaction>
</comment>
<organism evidence="12 13">
    <name type="scientific">Cryptosporangium japonicum</name>
    <dbReference type="NCBI Taxonomy" id="80872"/>
    <lineage>
        <taxon>Bacteria</taxon>
        <taxon>Bacillati</taxon>
        <taxon>Actinomycetota</taxon>
        <taxon>Actinomycetes</taxon>
        <taxon>Cryptosporangiales</taxon>
        <taxon>Cryptosporangiaceae</taxon>
        <taxon>Cryptosporangium</taxon>
    </lineage>
</organism>